<evidence type="ECO:0000256" key="8">
    <source>
        <dbReference type="RuleBase" id="RU363108"/>
    </source>
</evidence>
<keyword evidence="5 8" id="KW-0472">Membrane</keyword>
<keyword evidence="4 8" id="KW-1133">Transmembrane helix</keyword>
<dbReference type="InterPro" id="IPR013604">
    <property type="entry name" value="7TM_chemorcpt"/>
</dbReference>
<feature type="transmembrane region" description="Helical" evidence="8">
    <location>
        <begin position="49"/>
        <end position="68"/>
    </location>
</feature>
<feature type="transmembrane region" description="Helical" evidence="8">
    <location>
        <begin position="168"/>
        <end position="194"/>
    </location>
</feature>
<evidence type="ECO:0000313" key="10">
    <source>
        <dbReference type="RefSeq" id="XP_046587885.1"/>
    </source>
</evidence>
<feature type="transmembrane region" description="Helical" evidence="8">
    <location>
        <begin position="296"/>
        <end position="318"/>
    </location>
</feature>
<gene>
    <name evidence="10" type="primary">LOC124293030</name>
</gene>
<feature type="transmembrane region" description="Helical" evidence="8">
    <location>
        <begin position="374"/>
        <end position="394"/>
    </location>
</feature>
<name>A0ABM3FIP5_NEOLC</name>
<feature type="transmembrane region" description="Helical" evidence="8">
    <location>
        <begin position="6"/>
        <end position="28"/>
    </location>
</feature>
<organism evidence="9 10">
    <name type="scientific">Neodiprion lecontei</name>
    <name type="common">Redheaded pine sawfly</name>
    <dbReference type="NCBI Taxonomy" id="441921"/>
    <lineage>
        <taxon>Eukaryota</taxon>
        <taxon>Metazoa</taxon>
        <taxon>Ecdysozoa</taxon>
        <taxon>Arthropoda</taxon>
        <taxon>Hexapoda</taxon>
        <taxon>Insecta</taxon>
        <taxon>Pterygota</taxon>
        <taxon>Neoptera</taxon>
        <taxon>Endopterygota</taxon>
        <taxon>Hymenoptera</taxon>
        <taxon>Tenthredinoidea</taxon>
        <taxon>Diprionidae</taxon>
        <taxon>Diprioninae</taxon>
        <taxon>Neodiprion</taxon>
    </lineage>
</organism>
<evidence type="ECO:0000256" key="6">
    <source>
        <dbReference type="ARBA" id="ARBA00023170"/>
    </source>
</evidence>
<evidence type="ECO:0000256" key="3">
    <source>
        <dbReference type="ARBA" id="ARBA00022692"/>
    </source>
</evidence>
<evidence type="ECO:0000313" key="9">
    <source>
        <dbReference type="Proteomes" id="UP000829291"/>
    </source>
</evidence>
<evidence type="ECO:0000256" key="7">
    <source>
        <dbReference type="ARBA" id="ARBA00023224"/>
    </source>
</evidence>
<comment type="caution">
    <text evidence="8">Lacks conserved residue(s) required for the propagation of feature annotation.</text>
</comment>
<evidence type="ECO:0000256" key="1">
    <source>
        <dbReference type="ARBA" id="ARBA00004651"/>
    </source>
</evidence>
<accession>A0ABM3FIP5</accession>
<reference evidence="10" key="1">
    <citation type="submission" date="2025-08" db="UniProtKB">
        <authorList>
            <consortium name="RefSeq"/>
        </authorList>
    </citation>
    <scope>IDENTIFICATION</scope>
    <source>
        <tissue evidence="10">Thorax and Abdomen</tissue>
    </source>
</reference>
<protein>
    <recommendedName>
        <fullName evidence="8">Gustatory receptor</fullName>
    </recommendedName>
</protein>
<keyword evidence="2 8" id="KW-1003">Cell membrane</keyword>
<evidence type="ECO:0000256" key="2">
    <source>
        <dbReference type="ARBA" id="ARBA00022475"/>
    </source>
</evidence>
<dbReference type="Proteomes" id="UP000829291">
    <property type="component" value="Chromosome 2"/>
</dbReference>
<proteinExistence type="inferred from homology"/>
<sequence>MAAKYSVKFFWIIKVMVYVFKILGLATFSVENFDNSICTWAVDSSNLGLAYNILLSIALSILTAVSFWKSVSMNYDNKSSLTAIHDAVLGLSVSCTAWVVIVSWAFKQSKAVDIANKMLLLNFYVTSKKERSKKRTFVTVCLYVTINACFWIYEYIQEIFRPTVPTLVFIYFTVPYFIVSSFMVEYCMVVRLIIKEFEKVNEILSDYDDFRTNLYPRTQFLNYSNLEAFFSPNNSQLIMLQSVHKIRTMLFEISSDISDFFSFPILLCIGTSFYAILTHVYYLITPFVAPNAVFSLPLFLSTVLLIIVIAYPIVLLVYNTEQAMYKAKLSSRVVHELLSKTTKPEIKSELTEFSLRILHEELNFTAYGFFRLDFTLLHSMLAALVTYLVILVQYSG</sequence>
<dbReference type="RefSeq" id="XP_046587885.1">
    <property type="nucleotide sequence ID" value="XM_046731929.1"/>
</dbReference>
<feature type="transmembrane region" description="Helical" evidence="8">
    <location>
        <begin position="137"/>
        <end position="156"/>
    </location>
</feature>
<keyword evidence="9" id="KW-1185">Reference proteome</keyword>
<dbReference type="PANTHER" id="PTHR21143">
    <property type="entry name" value="INVERTEBRATE GUSTATORY RECEPTOR"/>
    <property type="match status" value="1"/>
</dbReference>
<keyword evidence="7 8" id="KW-0807">Transducer</keyword>
<comment type="subcellular location">
    <subcellularLocation>
        <location evidence="1 8">Cell membrane</location>
        <topology evidence="1 8">Multi-pass membrane protein</topology>
    </subcellularLocation>
</comment>
<feature type="transmembrane region" description="Helical" evidence="8">
    <location>
        <begin position="88"/>
        <end position="106"/>
    </location>
</feature>
<dbReference type="Pfam" id="PF08395">
    <property type="entry name" value="7tm_7"/>
    <property type="match status" value="1"/>
</dbReference>
<dbReference type="GeneID" id="124293030"/>
<dbReference type="PANTHER" id="PTHR21143:SF133">
    <property type="entry name" value="GUSTATORY AND PHEROMONE RECEPTOR 32A-RELATED"/>
    <property type="match status" value="1"/>
</dbReference>
<evidence type="ECO:0000256" key="5">
    <source>
        <dbReference type="ARBA" id="ARBA00023136"/>
    </source>
</evidence>
<comment type="function">
    <text evidence="8">Gustatory receptor which mediates acceptance or avoidance behavior, depending on its substrates.</text>
</comment>
<keyword evidence="3 8" id="KW-0812">Transmembrane</keyword>
<evidence type="ECO:0000256" key="4">
    <source>
        <dbReference type="ARBA" id="ARBA00022989"/>
    </source>
</evidence>
<comment type="similarity">
    <text evidence="8">Belongs to the insect chemoreceptor superfamily. Gustatory receptor (GR) family.</text>
</comment>
<feature type="transmembrane region" description="Helical" evidence="8">
    <location>
        <begin position="260"/>
        <end position="284"/>
    </location>
</feature>
<keyword evidence="6 8" id="KW-0675">Receptor</keyword>